<accession>A0ABW3URQ9</accession>
<evidence type="ECO:0000313" key="2">
    <source>
        <dbReference type="Proteomes" id="UP001597180"/>
    </source>
</evidence>
<keyword evidence="2" id="KW-1185">Reference proteome</keyword>
<dbReference type="RefSeq" id="WP_079909946.1">
    <property type="nucleotide sequence ID" value="NZ_BAABJG010000008.1"/>
</dbReference>
<dbReference type="Proteomes" id="UP001597180">
    <property type="component" value="Unassembled WGS sequence"/>
</dbReference>
<organism evidence="1 2">
    <name type="scientific">Paenibacillus vulneris</name>
    <dbReference type="NCBI Taxonomy" id="1133364"/>
    <lineage>
        <taxon>Bacteria</taxon>
        <taxon>Bacillati</taxon>
        <taxon>Bacillota</taxon>
        <taxon>Bacilli</taxon>
        <taxon>Bacillales</taxon>
        <taxon>Paenibacillaceae</taxon>
        <taxon>Paenibacillus</taxon>
    </lineage>
</organism>
<proteinExistence type="predicted"/>
<gene>
    <name evidence="1" type="ORF">ACFQ4B_19565</name>
</gene>
<comment type="caution">
    <text evidence="1">The sequence shown here is derived from an EMBL/GenBank/DDBJ whole genome shotgun (WGS) entry which is preliminary data.</text>
</comment>
<name>A0ABW3URQ9_9BACL</name>
<protein>
    <submittedName>
        <fullName evidence="1">Nucleoside-diphosphate sugar epimerase</fullName>
    </submittedName>
</protein>
<reference evidence="2" key="1">
    <citation type="journal article" date="2019" name="Int. J. Syst. Evol. Microbiol.">
        <title>The Global Catalogue of Microorganisms (GCM) 10K type strain sequencing project: providing services to taxonomists for standard genome sequencing and annotation.</title>
        <authorList>
            <consortium name="The Broad Institute Genomics Platform"/>
            <consortium name="The Broad Institute Genome Sequencing Center for Infectious Disease"/>
            <person name="Wu L."/>
            <person name="Ma J."/>
        </authorList>
    </citation>
    <scope>NUCLEOTIDE SEQUENCE [LARGE SCALE GENOMIC DNA]</scope>
    <source>
        <strain evidence="2">CCUG 53270</strain>
    </source>
</reference>
<evidence type="ECO:0000313" key="1">
    <source>
        <dbReference type="EMBL" id="MFD1222325.1"/>
    </source>
</evidence>
<sequence length="95" mass="10535">MQRQIDAIIDYMSISQLEMAKILDAERHIAVLAGQFIHDISHENPSFGDIESLTDHSLNVTKNIAAYLNSLADLTDALGDNLILVLKEVDSPDEE</sequence>
<dbReference type="EMBL" id="JBHTLU010000024">
    <property type="protein sequence ID" value="MFD1222325.1"/>
    <property type="molecule type" value="Genomic_DNA"/>
</dbReference>